<evidence type="ECO:0000256" key="3">
    <source>
        <dbReference type="ARBA" id="ARBA00022723"/>
    </source>
</evidence>
<keyword evidence="3" id="KW-0479">Metal-binding</keyword>
<keyword evidence="6" id="KW-0464">Manganese</keyword>
<dbReference type="InterPro" id="IPR015655">
    <property type="entry name" value="PP2C"/>
</dbReference>
<organism evidence="10">
    <name type="scientific">Halalkalibacterium halodurans</name>
    <name type="common">Bacillus halodurans</name>
    <dbReference type="NCBI Taxonomy" id="86665"/>
    <lineage>
        <taxon>Bacteria</taxon>
        <taxon>Bacillati</taxon>
        <taxon>Bacillota</taxon>
        <taxon>Bacilli</taxon>
        <taxon>Bacillales</taxon>
        <taxon>Bacillaceae</taxon>
        <taxon>Halalkalibacterium (ex Joshi et al. 2022)</taxon>
    </lineage>
</organism>
<dbReference type="SUPFAM" id="SSF81606">
    <property type="entry name" value="PP2C-like"/>
    <property type="match status" value="1"/>
</dbReference>
<accession>A0A0M0KIP7</accession>
<dbReference type="Gene3D" id="3.60.40.10">
    <property type="entry name" value="PPM-type phosphatase domain"/>
    <property type="match status" value="1"/>
</dbReference>
<evidence type="ECO:0000256" key="8">
    <source>
        <dbReference type="ARBA" id="ARBA00048336"/>
    </source>
</evidence>
<dbReference type="GeneID" id="87598025"/>
<comment type="caution">
    <text evidence="10">The sequence shown here is derived from an EMBL/GenBank/DDBJ whole genome shotgun (WGS) entry which is preliminary data.</text>
</comment>
<dbReference type="AlphaFoldDB" id="A0A0M0KIP7"/>
<evidence type="ECO:0000256" key="1">
    <source>
        <dbReference type="ARBA" id="ARBA00001936"/>
    </source>
</evidence>
<feature type="domain" description="PPM-type phosphatase" evidence="9">
    <location>
        <begin position="2"/>
        <end position="241"/>
    </location>
</feature>
<dbReference type="EC" id="3.1.3.16" evidence="2"/>
<comment type="catalytic activity">
    <reaction evidence="8">
        <text>O-phospho-L-threonyl-[protein] + H2O = L-threonyl-[protein] + phosphate</text>
        <dbReference type="Rhea" id="RHEA:47004"/>
        <dbReference type="Rhea" id="RHEA-COMP:11060"/>
        <dbReference type="Rhea" id="RHEA-COMP:11605"/>
        <dbReference type="ChEBI" id="CHEBI:15377"/>
        <dbReference type="ChEBI" id="CHEBI:30013"/>
        <dbReference type="ChEBI" id="CHEBI:43474"/>
        <dbReference type="ChEBI" id="CHEBI:61977"/>
        <dbReference type="EC" id="3.1.3.16"/>
    </reaction>
</comment>
<dbReference type="PANTHER" id="PTHR47992">
    <property type="entry name" value="PROTEIN PHOSPHATASE"/>
    <property type="match status" value="1"/>
</dbReference>
<comment type="catalytic activity">
    <reaction evidence="7">
        <text>O-phospho-L-seryl-[protein] + H2O = L-seryl-[protein] + phosphate</text>
        <dbReference type="Rhea" id="RHEA:20629"/>
        <dbReference type="Rhea" id="RHEA-COMP:9863"/>
        <dbReference type="Rhea" id="RHEA-COMP:11604"/>
        <dbReference type="ChEBI" id="CHEBI:15377"/>
        <dbReference type="ChEBI" id="CHEBI:29999"/>
        <dbReference type="ChEBI" id="CHEBI:43474"/>
        <dbReference type="ChEBI" id="CHEBI:83421"/>
        <dbReference type="EC" id="3.1.3.16"/>
    </reaction>
</comment>
<dbReference type="InterPro" id="IPR036457">
    <property type="entry name" value="PPM-type-like_dom_sf"/>
</dbReference>
<evidence type="ECO:0000256" key="4">
    <source>
        <dbReference type="ARBA" id="ARBA00022801"/>
    </source>
</evidence>
<dbReference type="SMART" id="SM00331">
    <property type="entry name" value="PP2C_SIG"/>
    <property type="match status" value="1"/>
</dbReference>
<evidence type="ECO:0000256" key="5">
    <source>
        <dbReference type="ARBA" id="ARBA00022912"/>
    </source>
</evidence>
<dbReference type="PATRIC" id="fig|136160.3.peg.1818"/>
<dbReference type="InterPro" id="IPR001932">
    <property type="entry name" value="PPM-type_phosphatase-like_dom"/>
</dbReference>
<dbReference type="GO" id="GO:0046872">
    <property type="term" value="F:metal ion binding"/>
    <property type="evidence" value="ECO:0007669"/>
    <property type="project" value="UniProtKB-KW"/>
</dbReference>
<dbReference type="RefSeq" id="WP_053430932.1">
    <property type="nucleotide sequence ID" value="NZ_CP040441.1"/>
</dbReference>
<evidence type="ECO:0000313" key="10">
    <source>
        <dbReference type="EMBL" id="KOO38720.1"/>
    </source>
</evidence>
<dbReference type="Pfam" id="PF13672">
    <property type="entry name" value="PP2C_2"/>
    <property type="match status" value="1"/>
</dbReference>
<evidence type="ECO:0000256" key="7">
    <source>
        <dbReference type="ARBA" id="ARBA00047761"/>
    </source>
</evidence>
<dbReference type="SMART" id="SM00332">
    <property type="entry name" value="PP2Cc"/>
    <property type="match status" value="1"/>
</dbReference>
<dbReference type="GO" id="GO:0004722">
    <property type="term" value="F:protein serine/threonine phosphatase activity"/>
    <property type="evidence" value="ECO:0007669"/>
    <property type="project" value="UniProtKB-EC"/>
</dbReference>
<evidence type="ECO:0000259" key="9">
    <source>
        <dbReference type="PROSITE" id="PS51746"/>
    </source>
</evidence>
<evidence type="ECO:0000256" key="6">
    <source>
        <dbReference type="ARBA" id="ARBA00023211"/>
    </source>
</evidence>
<evidence type="ECO:0000256" key="2">
    <source>
        <dbReference type="ARBA" id="ARBA00013081"/>
    </source>
</evidence>
<gene>
    <name evidence="10" type="ORF">AMD02_07475</name>
</gene>
<comment type="cofactor">
    <cofactor evidence="1">
        <name>Mn(2+)</name>
        <dbReference type="ChEBI" id="CHEBI:29035"/>
    </cofactor>
</comment>
<dbReference type="CDD" id="cd00143">
    <property type="entry name" value="PP2Cc"/>
    <property type="match status" value="1"/>
</dbReference>
<keyword evidence="5" id="KW-0904">Protein phosphatase</keyword>
<reference evidence="10" key="1">
    <citation type="submission" date="2015-08" db="EMBL/GenBank/DDBJ databases">
        <title>Complete DNA Sequence of Pseudomonas syringae pv. actinidiae, the Causal Agent of Kiwifruit Canker Disease.</title>
        <authorList>
            <person name="Rikkerink E.H.A."/>
            <person name="Fineran P.C."/>
        </authorList>
    </citation>
    <scope>NUCLEOTIDE SEQUENCE</scope>
    <source>
        <strain evidence="10">DSM 13666</strain>
    </source>
</reference>
<sequence length="249" mass="27607">MNFSFLTDVGKVRPHNEDNGTIMEKNGQLLVVVADGMGGHQAGDVASKMATELLKEAWEEASLSPSSQESEGWLRNQVLHVNESLYHYAQKHEECQGMGTTLVAAIVDKERVTIAHIGDSRAYLLNEHGFSQKTRDHSLVNELVRTGQISDEEAEHHPRKNVLLRALGTELDIKIDLTTFSWEPDDVLLLCSDGLSNKLSNEDFARYMSGTKEVNETAREMVQLANDRGGEDNITVALIKNTGSSSEDR</sequence>
<dbReference type="EMBL" id="LILD01000001">
    <property type="protein sequence ID" value="KOO38720.1"/>
    <property type="molecule type" value="Genomic_DNA"/>
</dbReference>
<protein>
    <recommendedName>
        <fullName evidence="2">protein-serine/threonine phosphatase</fullName>
        <ecNumber evidence="2">3.1.3.16</ecNumber>
    </recommendedName>
</protein>
<dbReference type="NCBIfam" id="NF033484">
    <property type="entry name" value="Stp1_PP2C_phos"/>
    <property type="match status" value="1"/>
</dbReference>
<keyword evidence="4" id="KW-0378">Hydrolase</keyword>
<name>A0A0M0KIP7_ALKHA</name>
<proteinExistence type="predicted"/>
<dbReference type="FunFam" id="3.60.40.10:FF:000002">
    <property type="entry name" value="Serine/threonine phosphatase stp"/>
    <property type="match status" value="1"/>
</dbReference>
<dbReference type="PROSITE" id="PS51746">
    <property type="entry name" value="PPM_2"/>
    <property type="match status" value="1"/>
</dbReference>